<sequence>MLLLPRAVRIHLAAEPVDMRKSIDGLFVHVQRVLVADAYSGHLFVFVSKRRDKVKVLAWDGGGFLLLYKRLEAGRFRMPDVADDATSVQLDSTQLAMLLDGIDVSRVRRPVQWQPPGQPAESQGTTARR</sequence>
<protein>
    <submittedName>
        <fullName evidence="2">IS66 family insertion sequence element accessory protein TnpB</fullName>
    </submittedName>
</protein>
<dbReference type="Proteomes" id="UP000663090">
    <property type="component" value="Chromosome"/>
</dbReference>
<dbReference type="PANTHER" id="PTHR36455">
    <property type="match status" value="1"/>
</dbReference>
<dbReference type="NCBIfam" id="NF033819">
    <property type="entry name" value="IS66_TnpB"/>
    <property type="match status" value="1"/>
</dbReference>
<evidence type="ECO:0000313" key="3">
    <source>
        <dbReference type="Proteomes" id="UP000663090"/>
    </source>
</evidence>
<feature type="compositionally biased region" description="Polar residues" evidence="1">
    <location>
        <begin position="120"/>
        <end position="129"/>
    </location>
</feature>
<accession>A0ABX7MYP9</accession>
<reference evidence="2 3" key="1">
    <citation type="submission" date="2021-02" db="EMBL/GenBank/DDBJ databases">
        <title>De Novo genome assembly of isolated myxobacteria.</title>
        <authorList>
            <person name="Stevens D.C."/>
        </authorList>
    </citation>
    <scope>NUCLEOTIDE SEQUENCE [LARGE SCALE GENOMIC DNA]</scope>
    <source>
        <strain evidence="2 3">SCHIC003</strain>
    </source>
</reference>
<dbReference type="InterPro" id="IPR008878">
    <property type="entry name" value="Transposase_IS66_Orf2"/>
</dbReference>
<keyword evidence="3" id="KW-1185">Reference proteome</keyword>
<evidence type="ECO:0000313" key="2">
    <source>
        <dbReference type="EMBL" id="QSQ11549.1"/>
    </source>
</evidence>
<feature type="region of interest" description="Disordered" evidence="1">
    <location>
        <begin position="110"/>
        <end position="129"/>
    </location>
</feature>
<dbReference type="RefSeq" id="WP_206713298.1">
    <property type="nucleotide sequence ID" value="NZ_CP071091.1"/>
</dbReference>
<organism evidence="2 3">
    <name type="scientific">Myxococcus landrumensis</name>
    <dbReference type="NCBI Taxonomy" id="2813577"/>
    <lineage>
        <taxon>Bacteria</taxon>
        <taxon>Pseudomonadati</taxon>
        <taxon>Myxococcota</taxon>
        <taxon>Myxococcia</taxon>
        <taxon>Myxococcales</taxon>
        <taxon>Cystobacterineae</taxon>
        <taxon>Myxococcaceae</taxon>
        <taxon>Myxococcus</taxon>
    </lineage>
</organism>
<evidence type="ECO:0000256" key="1">
    <source>
        <dbReference type="SAM" id="MobiDB-lite"/>
    </source>
</evidence>
<dbReference type="PANTHER" id="PTHR36455:SF1">
    <property type="entry name" value="BLR8292 PROTEIN"/>
    <property type="match status" value="1"/>
</dbReference>
<name>A0ABX7MYP9_9BACT</name>
<dbReference type="EMBL" id="CP071091">
    <property type="protein sequence ID" value="QSQ11549.1"/>
    <property type="molecule type" value="Genomic_DNA"/>
</dbReference>
<gene>
    <name evidence="2" type="primary">tnpB</name>
    <name evidence="2" type="ORF">JY572_24445</name>
</gene>
<proteinExistence type="predicted"/>
<dbReference type="Pfam" id="PF05717">
    <property type="entry name" value="TnpB_IS66"/>
    <property type="match status" value="1"/>
</dbReference>